<feature type="region of interest" description="Disordered" evidence="1">
    <location>
        <begin position="128"/>
        <end position="172"/>
    </location>
</feature>
<evidence type="ECO:0000256" key="1">
    <source>
        <dbReference type="SAM" id="MobiDB-lite"/>
    </source>
</evidence>
<reference evidence="2" key="1">
    <citation type="journal article" date="2021" name="Front. Microbiol.">
        <title>Comprehensive Comparative Genomics and Phenotyping of Methylobacterium Species.</title>
        <authorList>
            <person name="Alessa O."/>
            <person name="Ogura Y."/>
            <person name="Fujitani Y."/>
            <person name="Takami H."/>
            <person name="Hayashi T."/>
            <person name="Sahin N."/>
            <person name="Tani A."/>
        </authorList>
    </citation>
    <scope>NUCLEOTIDE SEQUENCE</scope>
    <source>
        <strain evidence="2">NBRC 15686</strain>
    </source>
</reference>
<sequence length="172" mass="18753">MEATNSTFAQEERELAADTLRGDVRDALLTHIRDLEKPFSLLSETRQRDIIEAIDRTAQHVVRGSVDIVANQGFPAIDVRVSSKGKWGDGSIELTVGAAFSQSNATKISEHGAGAAVLVLAEPGEFFGERRAARPDPDQRRMDLGADEDEGQPESSSPRGRNRRHICETEAA</sequence>
<proteinExistence type="predicted"/>
<dbReference type="Proteomes" id="UP001055039">
    <property type="component" value="Unassembled WGS sequence"/>
</dbReference>
<name>A0ABQ4UER5_9HYPH</name>
<accession>A0ABQ4UER5</accession>
<keyword evidence="3" id="KW-1185">Reference proteome</keyword>
<protein>
    <submittedName>
        <fullName evidence="2">Uncharacterized protein</fullName>
    </submittedName>
</protein>
<comment type="caution">
    <text evidence="2">The sequence shown here is derived from an EMBL/GenBank/DDBJ whole genome shotgun (WGS) entry which is preliminary data.</text>
</comment>
<evidence type="ECO:0000313" key="3">
    <source>
        <dbReference type="Proteomes" id="UP001055039"/>
    </source>
</evidence>
<dbReference type="RefSeq" id="WP_238225243.1">
    <property type="nucleotide sequence ID" value="NZ_BAAADH010000077.1"/>
</dbReference>
<feature type="compositionally biased region" description="Basic and acidic residues" evidence="1">
    <location>
        <begin position="128"/>
        <end position="144"/>
    </location>
</feature>
<evidence type="ECO:0000313" key="2">
    <source>
        <dbReference type="EMBL" id="GJE65806.1"/>
    </source>
</evidence>
<reference evidence="2" key="2">
    <citation type="submission" date="2021-08" db="EMBL/GenBank/DDBJ databases">
        <authorList>
            <person name="Tani A."/>
            <person name="Ola A."/>
            <person name="Ogura Y."/>
            <person name="Katsura K."/>
            <person name="Hayashi T."/>
        </authorList>
    </citation>
    <scope>NUCLEOTIDE SEQUENCE</scope>
    <source>
        <strain evidence="2">NBRC 15686</strain>
    </source>
</reference>
<gene>
    <name evidence="2" type="ORF">LNAOJCKE_3019</name>
</gene>
<organism evidence="2 3">
    <name type="scientific">Methylorubrum aminovorans</name>
    <dbReference type="NCBI Taxonomy" id="269069"/>
    <lineage>
        <taxon>Bacteria</taxon>
        <taxon>Pseudomonadati</taxon>
        <taxon>Pseudomonadota</taxon>
        <taxon>Alphaproteobacteria</taxon>
        <taxon>Hyphomicrobiales</taxon>
        <taxon>Methylobacteriaceae</taxon>
        <taxon>Methylorubrum</taxon>
    </lineage>
</organism>
<dbReference type="EMBL" id="BPRC01000010">
    <property type="protein sequence ID" value="GJE65806.1"/>
    <property type="molecule type" value="Genomic_DNA"/>
</dbReference>